<dbReference type="EMBL" id="KB467832">
    <property type="protein sequence ID" value="PCH34563.1"/>
    <property type="molecule type" value="Genomic_DNA"/>
</dbReference>
<gene>
    <name evidence="2" type="ORF">WOLCODRAFT_155224</name>
</gene>
<evidence type="ECO:0000256" key="1">
    <source>
        <dbReference type="SAM" id="MobiDB-lite"/>
    </source>
</evidence>
<keyword evidence="3" id="KW-1185">Reference proteome</keyword>
<proteinExistence type="predicted"/>
<protein>
    <submittedName>
        <fullName evidence="2">Uncharacterized protein</fullName>
    </submittedName>
</protein>
<name>A0A2H3J457_WOLCO</name>
<evidence type="ECO:0000313" key="2">
    <source>
        <dbReference type="EMBL" id="PCH34563.1"/>
    </source>
</evidence>
<reference evidence="2 3" key="1">
    <citation type="journal article" date="2012" name="Science">
        <title>The Paleozoic origin of enzymatic lignin decomposition reconstructed from 31 fungal genomes.</title>
        <authorList>
            <person name="Floudas D."/>
            <person name="Binder M."/>
            <person name="Riley R."/>
            <person name="Barry K."/>
            <person name="Blanchette R.A."/>
            <person name="Henrissat B."/>
            <person name="Martinez A.T."/>
            <person name="Otillar R."/>
            <person name="Spatafora J.W."/>
            <person name="Yadav J.S."/>
            <person name="Aerts A."/>
            <person name="Benoit I."/>
            <person name="Boyd A."/>
            <person name="Carlson A."/>
            <person name="Copeland A."/>
            <person name="Coutinho P.M."/>
            <person name="de Vries R.P."/>
            <person name="Ferreira P."/>
            <person name="Findley K."/>
            <person name="Foster B."/>
            <person name="Gaskell J."/>
            <person name="Glotzer D."/>
            <person name="Gorecki P."/>
            <person name="Heitman J."/>
            <person name="Hesse C."/>
            <person name="Hori C."/>
            <person name="Igarashi K."/>
            <person name="Jurgens J.A."/>
            <person name="Kallen N."/>
            <person name="Kersten P."/>
            <person name="Kohler A."/>
            <person name="Kuees U."/>
            <person name="Kumar T.K.A."/>
            <person name="Kuo A."/>
            <person name="LaButti K."/>
            <person name="Larrondo L.F."/>
            <person name="Lindquist E."/>
            <person name="Ling A."/>
            <person name="Lombard V."/>
            <person name="Lucas S."/>
            <person name="Lundell T."/>
            <person name="Martin R."/>
            <person name="McLaughlin D.J."/>
            <person name="Morgenstern I."/>
            <person name="Morin E."/>
            <person name="Murat C."/>
            <person name="Nagy L.G."/>
            <person name="Nolan M."/>
            <person name="Ohm R.A."/>
            <person name="Patyshakuliyeva A."/>
            <person name="Rokas A."/>
            <person name="Ruiz-Duenas F.J."/>
            <person name="Sabat G."/>
            <person name="Salamov A."/>
            <person name="Samejima M."/>
            <person name="Schmutz J."/>
            <person name="Slot J.C."/>
            <person name="St John F."/>
            <person name="Stenlid J."/>
            <person name="Sun H."/>
            <person name="Sun S."/>
            <person name="Syed K."/>
            <person name="Tsang A."/>
            <person name="Wiebenga A."/>
            <person name="Young D."/>
            <person name="Pisabarro A."/>
            <person name="Eastwood D.C."/>
            <person name="Martin F."/>
            <person name="Cullen D."/>
            <person name="Grigoriev I.V."/>
            <person name="Hibbett D.S."/>
        </authorList>
    </citation>
    <scope>NUCLEOTIDE SEQUENCE [LARGE SCALE GENOMIC DNA]</scope>
    <source>
        <strain evidence="2 3">MD-104</strain>
    </source>
</reference>
<evidence type="ECO:0000313" key="3">
    <source>
        <dbReference type="Proteomes" id="UP000218811"/>
    </source>
</evidence>
<organism evidence="2 3">
    <name type="scientific">Wolfiporia cocos (strain MD-104)</name>
    <name type="common">Brown rot fungus</name>
    <dbReference type="NCBI Taxonomy" id="742152"/>
    <lineage>
        <taxon>Eukaryota</taxon>
        <taxon>Fungi</taxon>
        <taxon>Dikarya</taxon>
        <taxon>Basidiomycota</taxon>
        <taxon>Agaricomycotina</taxon>
        <taxon>Agaricomycetes</taxon>
        <taxon>Polyporales</taxon>
        <taxon>Phaeolaceae</taxon>
        <taxon>Wolfiporia</taxon>
    </lineage>
</organism>
<dbReference type="Proteomes" id="UP000218811">
    <property type="component" value="Unassembled WGS sequence"/>
</dbReference>
<feature type="region of interest" description="Disordered" evidence="1">
    <location>
        <begin position="58"/>
        <end position="91"/>
    </location>
</feature>
<accession>A0A2H3J457</accession>
<dbReference type="AlphaFoldDB" id="A0A2H3J457"/>
<sequence>MTWKGITPETRREGQDEYAASRVIEGMRRNRARDVDRPWKATWPGLLRKRLSPRVMAMRKSTQIRASQCVPAPMENSGGPPSKARNHSHSFLGPPGAALVLPADTQRARVAVAVKPLCGLI</sequence>